<dbReference type="InterPro" id="IPR009362">
    <property type="entry name" value="YhcG_C"/>
</dbReference>
<dbReference type="InterPro" id="IPR011856">
    <property type="entry name" value="tRNA_endonuc-like_dom_sf"/>
</dbReference>
<organism evidence="3 4">
    <name type="scientific">Pedobacter psychrodurus</name>
    <dbReference type="NCBI Taxonomy" id="2530456"/>
    <lineage>
        <taxon>Bacteria</taxon>
        <taxon>Pseudomonadati</taxon>
        <taxon>Bacteroidota</taxon>
        <taxon>Sphingobacteriia</taxon>
        <taxon>Sphingobacteriales</taxon>
        <taxon>Sphingobacteriaceae</taxon>
        <taxon>Pedobacter</taxon>
    </lineage>
</organism>
<dbReference type="Pfam" id="PF17761">
    <property type="entry name" value="DUF1016_N"/>
    <property type="match status" value="1"/>
</dbReference>
<dbReference type="EMBL" id="SJSO01000006">
    <property type="protein sequence ID" value="TCD27473.1"/>
    <property type="molecule type" value="Genomic_DNA"/>
</dbReference>
<dbReference type="Proteomes" id="UP000293925">
    <property type="component" value="Unassembled WGS sequence"/>
</dbReference>
<sequence length="361" mass="42426">MEETNNLYHSVLNILKRYRADAYKAVNTAMVISYWQIGKEIVENEQGGNVKATYGKEIIKTLSKKLSSEFGKGFSVATLESFRKFYLIYPDVEDTNNPISYALRRKLKITDNQTDEISYALRSNLSWTHHRLIMRVDDVQARTYYLSEAENQQWSSRELERNINSSYFQRLLSGQKEIPSSIDNIKLSENFIKDPYVLEFLKIEQPSILNEKEIETRIINHLQQFLLELGKGFSFVGRQFRISTETSHFYIDLVFYNYILKCFVLFDLKTNKLTHQDVGQMDMYIKMFDDLKKQENDNPTIGIILCTDKEETVVKYSMLKDSKQLFASKYQMYLPTEKQLAEWLENDKAIIELQLKNQGND</sequence>
<dbReference type="AlphaFoldDB" id="A0A4R0PXD3"/>
<evidence type="ECO:0000313" key="3">
    <source>
        <dbReference type="EMBL" id="TCD27473.1"/>
    </source>
</evidence>
<dbReference type="OrthoDB" id="9801263at2"/>
<dbReference type="PANTHER" id="PTHR30547">
    <property type="entry name" value="UNCHARACTERIZED PROTEIN YHCG-RELATED"/>
    <property type="match status" value="1"/>
</dbReference>
<dbReference type="PANTHER" id="PTHR30547:SF5">
    <property type="entry name" value="NUCLEASE YHCG-RELATED"/>
    <property type="match status" value="1"/>
</dbReference>
<dbReference type="GO" id="GO:0003676">
    <property type="term" value="F:nucleic acid binding"/>
    <property type="evidence" value="ECO:0007669"/>
    <property type="project" value="InterPro"/>
</dbReference>
<evidence type="ECO:0000259" key="1">
    <source>
        <dbReference type="Pfam" id="PF06250"/>
    </source>
</evidence>
<gene>
    <name evidence="3" type="ORF">EZ456_09790</name>
</gene>
<dbReference type="Gene3D" id="3.40.1350.10">
    <property type="match status" value="1"/>
</dbReference>
<reference evidence="3 4" key="1">
    <citation type="submission" date="2019-02" db="EMBL/GenBank/DDBJ databases">
        <title>Pedobacter sp. RP-3-21 sp. nov., isolated from Arctic soil.</title>
        <authorList>
            <person name="Dahal R.H."/>
        </authorList>
    </citation>
    <scope>NUCLEOTIDE SEQUENCE [LARGE SCALE GENOMIC DNA]</scope>
    <source>
        <strain evidence="3 4">RP-3-21</strain>
    </source>
</reference>
<proteinExistence type="predicted"/>
<dbReference type="InterPro" id="IPR053148">
    <property type="entry name" value="PD-DEXK-like_domain"/>
</dbReference>
<dbReference type="Pfam" id="PF06250">
    <property type="entry name" value="YhcG_C"/>
    <property type="match status" value="1"/>
</dbReference>
<name>A0A4R0PXD3_9SPHI</name>
<feature type="domain" description="YhcG PDDEXK nuclease" evidence="1">
    <location>
        <begin position="190"/>
        <end position="341"/>
    </location>
</feature>
<protein>
    <submittedName>
        <fullName evidence="3">DUF1016 domain-containing protein</fullName>
    </submittedName>
</protein>
<evidence type="ECO:0000259" key="2">
    <source>
        <dbReference type="Pfam" id="PF17761"/>
    </source>
</evidence>
<dbReference type="RefSeq" id="WP_131529645.1">
    <property type="nucleotide sequence ID" value="NZ_SJSO01000006.1"/>
</dbReference>
<dbReference type="InterPro" id="IPR041527">
    <property type="entry name" value="YhcG_N"/>
</dbReference>
<keyword evidence="4" id="KW-1185">Reference proteome</keyword>
<feature type="domain" description="YhcG N-terminal" evidence="2">
    <location>
        <begin position="12"/>
        <end position="170"/>
    </location>
</feature>
<evidence type="ECO:0000313" key="4">
    <source>
        <dbReference type="Proteomes" id="UP000293925"/>
    </source>
</evidence>
<accession>A0A4R0PXD3</accession>
<comment type="caution">
    <text evidence="3">The sequence shown here is derived from an EMBL/GenBank/DDBJ whole genome shotgun (WGS) entry which is preliminary data.</text>
</comment>